<accession>A0A138ZX17</accession>
<dbReference type="GO" id="GO:0005737">
    <property type="term" value="C:cytoplasm"/>
    <property type="evidence" value="ECO:0007669"/>
    <property type="project" value="UniProtKB-ARBA"/>
</dbReference>
<feature type="region of interest" description="Disordered" evidence="6">
    <location>
        <begin position="85"/>
        <end position="104"/>
    </location>
</feature>
<reference evidence="8 9" key="1">
    <citation type="journal article" date="2015" name="Genome Biol. Evol.">
        <title>Phylogenomic analyses indicate that early fungi evolved digesting cell walls of algal ancestors of land plants.</title>
        <authorList>
            <person name="Chang Y."/>
            <person name="Wang S."/>
            <person name="Sekimoto S."/>
            <person name="Aerts A.L."/>
            <person name="Choi C."/>
            <person name="Clum A."/>
            <person name="LaButti K.M."/>
            <person name="Lindquist E.A."/>
            <person name="Yee Ngan C."/>
            <person name="Ohm R.A."/>
            <person name="Salamov A.A."/>
            <person name="Grigoriev I.V."/>
            <person name="Spatafora J.W."/>
            <person name="Berbee M.L."/>
        </authorList>
    </citation>
    <scope>NUCLEOTIDE SEQUENCE [LARGE SCALE GENOMIC DNA]</scope>
    <source>
        <strain evidence="8 9">JEL478</strain>
    </source>
</reference>
<comment type="cofactor">
    <cofactor evidence="5">
        <name>[2Fe-2S] cluster</name>
        <dbReference type="ChEBI" id="CHEBI:190135"/>
    </cofactor>
</comment>
<dbReference type="SMART" id="SM00704">
    <property type="entry name" value="ZnF_CDGSH"/>
    <property type="match status" value="2"/>
</dbReference>
<keyword evidence="4" id="KW-0411">Iron-sulfur</keyword>
<dbReference type="EMBL" id="KQ965895">
    <property type="protein sequence ID" value="KXS09062.1"/>
    <property type="molecule type" value="Genomic_DNA"/>
</dbReference>
<protein>
    <recommendedName>
        <fullName evidence="7">Iron-binding zinc finger CDGSH type domain-containing protein</fullName>
    </recommendedName>
</protein>
<evidence type="ECO:0000256" key="6">
    <source>
        <dbReference type="SAM" id="MobiDB-lite"/>
    </source>
</evidence>
<dbReference type="Proteomes" id="UP000070544">
    <property type="component" value="Unassembled WGS sequence"/>
</dbReference>
<dbReference type="OrthoDB" id="15717at2759"/>
<evidence type="ECO:0000313" key="8">
    <source>
        <dbReference type="EMBL" id="KXS09062.1"/>
    </source>
</evidence>
<evidence type="ECO:0000256" key="3">
    <source>
        <dbReference type="ARBA" id="ARBA00023004"/>
    </source>
</evidence>
<evidence type="ECO:0000256" key="4">
    <source>
        <dbReference type="ARBA" id="ARBA00023014"/>
    </source>
</evidence>
<gene>
    <name evidence="8" type="ORF">M427DRAFT_141476</name>
</gene>
<dbReference type="GO" id="GO:0046872">
    <property type="term" value="F:metal ion binding"/>
    <property type="evidence" value="ECO:0007669"/>
    <property type="project" value="UniProtKB-KW"/>
</dbReference>
<keyword evidence="3" id="KW-0408">Iron</keyword>
<sequence length="130" mass="14751">MQSTLPLHRLATRPIIQLRRLAFPFPSRHLSSSSRRLTPAEQPKIAAYESIGVSLKPGEEVWWCRCGRSQEQPFCDGSHEGTGLEPLQWLVPPPKNKPDDTTTPRTIRFCQCKHTKTPPICDGSHKQLKK</sequence>
<evidence type="ECO:0000256" key="1">
    <source>
        <dbReference type="ARBA" id="ARBA00022714"/>
    </source>
</evidence>
<dbReference type="InterPro" id="IPR018967">
    <property type="entry name" value="FeS-contain_CDGSH-typ"/>
</dbReference>
<dbReference type="STRING" id="1344416.A0A138ZX17"/>
<dbReference type="PANTHER" id="PTHR46491:SF3">
    <property type="entry name" value="CDGSH IRON-SULFUR DOMAIN-CONTAINING PROTEIN 3, MITOCHONDRIAL"/>
    <property type="match status" value="1"/>
</dbReference>
<feature type="domain" description="Iron-binding zinc finger CDGSH type" evidence="7">
    <location>
        <begin position="51"/>
        <end position="85"/>
    </location>
</feature>
<evidence type="ECO:0000256" key="2">
    <source>
        <dbReference type="ARBA" id="ARBA00022723"/>
    </source>
</evidence>
<organism evidence="8 9">
    <name type="scientific">Gonapodya prolifera (strain JEL478)</name>
    <name type="common">Monoblepharis prolifera</name>
    <dbReference type="NCBI Taxonomy" id="1344416"/>
    <lineage>
        <taxon>Eukaryota</taxon>
        <taxon>Fungi</taxon>
        <taxon>Fungi incertae sedis</taxon>
        <taxon>Chytridiomycota</taxon>
        <taxon>Chytridiomycota incertae sedis</taxon>
        <taxon>Monoblepharidomycetes</taxon>
        <taxon>Monoblepharidales</taxon>
        <taxon>Gonapodyaceae</taxon>
        <taxon>Gonapodya</taxon>
    </lineage>
</organism>
<dbReference type="PANTHER" id="PTHR46491">
    <property type="entry name" value="CDGSH IRON SULFUR DOMAIN PROTEIN HOMOLOG"/>
    <property type="match status" value="1"/>
</dbReference>
<evidence type="ECO:0000256" key="5">
    <source>
        <dbReference type="ARBA" id="ARBA00034078"/>
    </source>
</evidence>
<keyword evidence="2" id="KW-0479">Metal-binding</keyword>
<evidence type="ECO:0000313" key="9">
    <source>
        <dbReference type="Proteomes" id="UP000070544"/>
    </source>
</evidence>
<dbReference type="InterPro" id="IPR042216">
    <property type="entry name" value="MitoNEET_CISD"/>
</dbReference>
<feature type="domain" description="Iron-binding zinc finger CDGSH type" evidence="7">
    <location>
        <begin position="96"/>
        <end position="130"/>
    </location>
</feature>
<dbReference type="InterPro" id="IPR052950">
    <property type="entry name" value="CISD"/>
</dbReference>
<keyword evidence="1" id="KW-0001">2Fe-2S</keyword>
<dbReference type="Pfam" id="PF09360">
    <property type="entry name" value="zf-CDGSH"/>
    <property type="match status" value="1"/>
</dbReference>
<dbReference type="GO" id="GO:0051537">
    <property type="term" value="F:2 iron, 2 sulfur cluster binding"/>
    <property type="evidence" value="ECO:0007669"/>
    <property type="project" value="UniProtKB-KW"/>
</dbReference>
<evidence type="ECO:0000259" key="7">
    <source>
        <dbReference type="SMART" id="SM00704"/>
    </source>
</evidence>
<name>A0A138ZX17_GONPJ</name>
<keyword evidence="9" id="KW-1185">Reference proteome</keyword>
<dbReference type="AlphaFoldDB" id="A0A138ZX17"/>
<proteinExistence type="predicted"/>
<dbReference type="Gene3D" id="3.40.5.90">
    <property type="entry name" value="CDGSH iron-sulfur domain, mitoNEET-type"/>
    <property type="match status" value="2"/>
</dbReference>